<dbReference type="Proteomes" id="UP000263642">
    <property type="component" value="Unassembled WGS sequence"/>
</dbReference>
<evidence type="ECO:0000256" key="3">
    <source>
        <dbReference type="PROSITE-ProRule" id="PRU00339"/>
    </source>
</evidence>
<evidence type="ECO:0000313" key="6">
    <source>
        <dbReference type="Proteomes" id="UP000263642"/>
    </source>
</evidence>
<reference evidence="5 6" key="1">
    <citation type="journal article" date="2018" name="Nat. Biotechnol.">
        <title>A standardized bacterial taxonomy based on genome phylogeny substantially revises the tree of life.</title>
        <authorList>
            <person name="Parks D.H."/>
            <person name="Chuvochina M."/>
            <person name="Waite D.W."/>
            <person name="Rinke C."/>
            <person name="Skarshewski A."/>
            <person name="Chaumeil P.A."/>
            <person name="Hugenholtz P."/>
        </authorList>
    </citation>
    <scope>NUCLEOTIDE SEQUENCE [LARGE SCALE GENOMIC DNA]</scope>
    <source>
        <strain evidence="5">UBA9375</strain>
    </source>
</reference>
<dbReference type="Gene3D" id="1.25.40.10">
    <property type="entry name" value="Tetratricopeptide repeat domain"/>
    <property type="match status" value="2"/>
</dbReference>
<sequence>MQNTGHIFAEESGVIFPAICPEEVTVLSDSKISELYQQARTLQKSREIVKAIEIYERILSIKPAEKKAHVSIATAYFQLQQYPEAIKHFEEMTRLAPMDASPYINMGAIYNRMGEYKTALDVLRKAVQKDKKSADAFYNMGIAHKGLNQLSMAVTAYKQAIVINGQMVDAYFNLGNVYLEMKNHSQAHSSFTRALEISPGFKKARNAMKILDAETVKEKEKLSPFGRLVDESTLRKKGTSVSTCDLSIEERENDRRVIHKLCDDITEISHTIVEDLKKGVNPGLLNLNRCISQGEKHYSELDEVYATFQKKVKSLAEMRKLLNHRMLELKSHEELINSIGRD</sequence>
<dbReference type="PANTHER" id="PTHR44858:SF1">
    <property type="entry name" value="UDP-N-ACETYLGLUCOSAMINE--PEPTIDE N-ACETYLGLUCOSAMINYLTRANSFERASE SPINDLY-RELATED"/>
    <property type="match status" value="1"/>
</dbReference>
<feature type="repeat" description="TPR" evidence="3">
    <location>
        <begin position="100"/>
        <end position="133"/>
    </location>
</feature>
<keyword evidence="2 3" id="KW-0802">TPR repeat</keyword>
<evidence type="ECO:0000313" key="5">
    <source>
        <dbReference type="EMBL" id="HCO23388.1"/>
    </source>
</evidence>
<dbReference type="SUPFAM" id="SSF48452">
    <property type="entry name" value="TPR-like"/>
    <property type="match status" value="1"/>
</dbReference>
<dbReference type="PROSITE" id="PS50005">
    <property type="entry name" value="TPR"/>
    <property type="match status" value="4"/>
</dbReference>
<dbReference type="PANTHER" id="PTHR44858">
    <property type="entry name" value="TETRATRICOPEPTIDE REPEAT PROTEIN 6"/>
    <property type="match status" value="1"/>
</dbReference>
<comment type="caution">
    <text evidence="5">The sequence shown here is derived from an EMBL/GenBank/DDBJ whole genome shotgun (WGS) entry which is preliminary data.</text>
</comment>
<name>A0A3D3R5E4_9PLAN</name>
<dbReference type="AlphaFoldDB" id="A0A3D3R5E4"/>
<proteinExistence type="predicted"/>
<dbReference type="SMART" id="SM00028">
    <property type="entry name" value="TPR"/>
    <property type="match status" value="5"/>
</dbReference>
<evidence type="ECO:0000259" key="4">
    <source>
        <dbReference type="Pfam" id="PF25063"/>
    </source>
</evidence>
<dbReference type="InterPro" id="IPR050498">
    <property type="entry name" value="Ycf3"/>
</dbReference>
<dbReference type="PROSITE" id="PS50293">
    <property type="entry name" value="TPR_REGION"/>
    <property type="match status" value="2"/>
</dbReference>
<feature type="repeat" description="TPR" evidence="3">
    <location>
        <begin position="168"/>
        <end position="201"/>
    </location>
</feature>
<feature type="domain" description="Tetratricopeptide repeat protein 21A/21B C-terminal ARM" evidence="4">
    <location>
        <begin position="42"/>
        <end position="206"/>
    </location>
</feature>
<accession>A0A3D3R5E4</accession>
<protein>
    <recommendedName>
        <fullName evidence="4">Tetratricopeptide repeat protein 21A/21B C-terminal ARM domain-containing protein</fullName>
    </recommendedName>
</protein>
<dbReference type="EMBL" id="DQAY01000058">
    <property type="protein sequence ID" value="HCO23388.1"/>
    <property type="molecule type" value="Genomic_DNA"/>
</dbReference>
<organism evidence="5 6">
    <name type="scientific">Gimesia maris</name>
    <dbReference type="NCBI Taxonomy" id="122"/>
    <lineage>
        <taxon>Bacteria</taxon>
        <taxon>Pseudomonadati</taxon>
        <taxon>Planctomycetota</taxon>
        <taxon>Planctomycetia</taxon>
        <taxon>Planctomycetales</taxon>
        <taxon>Planctomycetaceae</taxon>
        <taxon>Gimesia</taxon>
    </lineage>
</organism>
<keyword evidence="1" id="KW-0677">Repeat</keyword>
<evidence type="ECO:0000256" key="1">
    <source>
        <dbReference type="ARBA" id="ARBA00022737"/>
    </source>
</evidence>
<dbReference type="InterPro" id="IPR019734">
    <property type="entry name" value="TPR_rpt"/>
</dbReference>
<dbReference type="Pfam" id="PF25063">
    <property type="entry name" value="ARM_TT21_C"/>
    <property type="match status" value="1"/>
</dbReference>
<gene>
    <name evidence="5" type="ORF">DIT97_10140</name>
</gene>
<dbReference type="InterPro" id="IPR011990">
    <property type="entry name" value="TPR-like_helical_dom_sf"/>
</dbReference>
<evidence type="ECO:0000256" key="2">
    <source>
        <dbReference type="ARBA" id="ARBA00022803"/>
    </source>
</evidence>
<dbReference type="InterPro" id="IPR056834">
    <property type="entry name" value="ARM_TT21_C"/>
</dbReference>
<feature type="repeat" description="TPR" evidence="3">
    <location>
        <begin position="134"/>
        <end position="167"/>
    </location>
</feature>
<feature type="repeat" description="TPR" evidence="3">
    <location>
        <begin position="66"/>
        <end position="99"/>
    </location>
</feature>